<feature type="binding site" evidence="10">
    <location>
        <position position="239"/>
    </location>
    <ligand>
        <name>ATP</name>
        <dbReference type="ChEBI" id="CHEBI:30616"/>
    </ligand>
</feature>
<evidence type="ECO:0000313" key="15">
    <source>
        <dbReference type="Proteomes" id="UP001209540"/>
    </source>
</evidence>
<proteinExistence type="inferred from homology"/>
<evidence type="ECO:0000256" key="2">
    <source>
        <dbReference type="ARBA" id="ARBA00012513"/>
    </source>
</evidence>
<evidence type="ECO:0000313" key="14">
    <source>
        <dbReference type="EMBL" id="KAI9248013.1"/>
    </source>
</evidence>
<dbReference type="GO" id="GO:0004674">
    <property type="term" value="F:protein serine/threonine kinase activity"/>
    <property type="evidence" value="ECO:0007669"/>
    <property type="project" value="UniProtKB-KW"/>
</dbReference>
<gene>
    <name evidence="14" type="ORF">BDA99DRAFT_525546</name>
</gene>
<dbReference type="InterPro" id="IPR017441">
    <property type="entry name" value="Protein_kinase_ATP_BS"/>
</dbReference>
<evidence type="ECO:0000256" key="7">
    <source>
        <dbReference type="ARBA" id="ARBA00022840"/>
    </source>
</evidence>
<dbReference type="EC" id="2.7.11.1" evidence="2"/>
<keyword evidence="5 10" id="KW-0547">Nucleotide-binding</keyword>
<dbReference type="InterPro" id="IPR008271">
    <property type="entry name" value="Ser/Thr_kinase_AS"/>
</dbReference>
<dbReference type="EMBL" id="JAIXMP010000040">
    <property type="protein sequence ID" value="KAI9248013.1"/>
    <property type="molecule type" value="Genomic_DNA"/>
</dbReference>
<name>A0AAD5K084_9FUNG</name>
<evidence type="ECO:0000256" key="11">
    <source>
        <dbReference type="RuleBase" id="RU000304"/>
    </source>
</evidence>
<comment type="catalytic activity">
    <reaction evidence="8">
        <text>L-threonyl-[protein] + ATP = O-phospho-L-threonyl-[protein] + ADP + H(+)</text>
        <dbReference type="Rhea" id="RHEA:46608"/>
        <dbReference type="Rhea" id="RHEA-COMP:11060"/>
        <dbReference type="Rhea" id="RHEA-COMP:11605"/>
        <dbReference type="ChEBI" id="CHEBI:15378"/>
        <dbReference type="ChEBI" id="CHEBI:30013"/>
        <dbReference type="ChEBI" id="CHEBI:30616"/>
        <dbReference type="ChEBI" id="CHEBI:61977"/>
        <dbReference type="ChEBI" id="CHEBI:456216"/>
        <dbReference type="EC" id="2.7.11.1"/>
    </reaction>
</comment>
<keyword evidence="4" id="KW-0808">Transferase</keyword>
<evidence type="ECO:0000256" key="8">
    <source>
        <dbReference type="ARBA" id="ARBA00047899"/>
    </source>
</evidence>
<keyword evidence="7 10" id="KW-0067">ATP-binding</keyword>
<feature type="compositionally biased region" description="Low complexity" evidence="12">
    <location>
        <begin position="37"/>
        <end position="57"/>
    </location>
</feature>
<protein>
    <recommendedName>
        <fullName evidence="2">non-specific serine/threonine protein kinase</fullName>
        <ecNumber evidence="2">2.7.11.1</ecNumber>
    </recommendedName>
</protein>
<dbReference type="Proteomes" id="UP001209540">
    <property type="component" value="Unassembled WGS sequence"/>
</dbReference>
<evidence type="ECO:0000256" key="5">
    <source>
        <dbReference type="ARBA" id="ARBA00022741"/>
    </source>
</evidence>
<feature type="compositionally biased region" description="Polar residues" evidence="12">
    <location>
        <begin position="23"/>
        <end position="36"/>
    </location>
</feature>
<dbReference type="InterPro" id="IPR000719">
    <property type="entry name" value="Prot_kinase_dom"/>
</dbReference>
<dbReference type="SMART" id="SM00220">
    <property type="entry name" value="S_TKc"/>
    <property type="match status" value="1"/>
</dbReference>
<dbReference type="Pfam" id="PF00069">
    <property type="entry name" value="Pkinase"/>
    <property type="match status" value="1"/>
</dbReference>
<dbReference type="PROSITE" id="PS00107">
    <property type="entry name" value="PROTEIN_KINASE_ATP"/>
    <property type="match status" value="1"/>
</dbReference>
<evidence type="ECO:0000256" key="1">
    <source>
        <dbReference type="ARBA" id="ARBA00008874"/>
    </source>
</evidence>
<evidence type="ECO:0000256" key="12">
    <source>
        <dbReference type="SAM" id="MobiDB-lite"/>
    </source>
</evidence>
<dbReference type="InterPro" id="IPR050629">
    <property type="entry name" value="STE20/SPS1-PAK"/>
</dbReference>
<keyword evidence="15" id="KW-1185">Reference proteome</keyword>
<feature type="compositionally biased region" description="Low complexity" evidence="12">
    <location>
        <begin position="1"/>
        <end position="18"/>
    </location>
</feature>
<evidence type="ECO:0000259" key="13">
    <source>
        <dbReference type="PROSITE" id="PS50011"/>
    </source>
</evidence>
<evidence type="ECO:0000256" key="10">
    <source>
        <dbReference type="PROSITE-ProRule" id="PRU10141"/>
    </source>
</evidence>
<evidence type="ECO:0000256" key="4">
    <source>
        <dbReference type="ARBA" id="ARBA00022679"/>
    </source>
</evidence>
<dbReference type="PROSITE" id="PS50011">
    <property type="entry name" value="PROTEIN_KINASE_DOM"/>
    <property type="match status" value="1"/>
</dbReference>
<sequence>MATLTTTTNEPLTQQPQLRSDPSHGSTATADSSRVLGSTSTGRTSARSLKRASSSASQVQLLRRPSSVRNHHLPSPPSTPTVTVPFSAARATTASLRKQRTIYKPTEEDSKSPWRSPGCNCQIPDIIKEAYQRVHQLHQHVQNVVHAHKKEDPNIHLHKDPWRPVLRSPDILPLPPITKAPKQHAVFDAKVRKVLPRSKILELNPRDVYIGMERVGSGANGAVISATKRSSKKSQVAIKRCYIEDHDTHHHTYILRELRIMGCIAHPNLIQLTESCMWGDYLWMAMELMTCSVFGLLYNVSVGLPESYAVRIAQECLEGLVYLHARNYMHRDVKCENILLSRSGQVKLADFGLATPLNKTNSARLGTAKWMAPEVVSETPYTENVDVWSLAITLIEMMDRVPPLYYLDGNREIFAEILYGQQPKFNFAMPSPAMSELIAWMLDPDGKRRPGAKCVLTRIKQETMAGGLKCARPSDLGSLVQEVFPEQQQKQNKEKPKL</sequence>
<comment type="catalytic activity">
    <reaction evidence="9">
        <text>L-seryl-[protein] + ATP = O-phospho-L-seryl-[protein] + ADP + H(+)</text>
        <dbReference type="Rhea" id="RHEA:17989"/>
        <dbReference type="Rhea" id="RHEA-COMP:9863"/>
        <dbReference type="Rhea" id="RHEA-COMP:11604"/>
        <dbReference type="ChEBI" id="CHEBI:15378"/>
        <dbReference type="ChEBI" id="CHEBI:29999"/>
        <dbReference type="ChEBI" id="CHEBI:30616"/>
        <dbReference type="ChEBI" id="CHEBI:83421"/>
        <dbReference type="ChEBI" id="CHEBI:456216"/>
        <dbReference type="EC" id="2.7.11.1"/>
    </reaction>
</comment>
<accession>A0AAD5K084</accession>
<dbReference type="PANTHER" id="PTHR48012">
    <property type="entry name" value="STERILE20-LIKE KINASE, ISOFORM B-RELATED"/>
    <property type="match status" value="1"/>
</dbReference>
<dbReference type="AlphaFoldDB" id="A0AAD5K084"/>
<keyword evidence="6 14" id="KW-0418">Kinase</keyword>
<dbReference type="Gene3D" id="1.10.510.10">
    <property type="entry name" value="Transferase(Phosphotransferase) domain 1"/>
    <property type="match status" value="1"/>
</dbReference>
<dbReference type="InterPro" id="IPR011009">
    <property type="entry name" value="Kinase-like_dom_sf"/>
</dbReference>
<comment type="caution">
    <text evidence="14">The sequence shown here is derived from an EMBL/GenBank/DDBJ whole genome shotgun (WGS) entry which is preliminary data.</text>
</comment>
<dbReference type="GO" id="GO:0005524">
    <property type="term" value="F:ATP binding"/>
    <property type="evidence" value="ECO:0007669"/>
    <property type="project" value="UniProtKB-UniRule"/>
</dbReference>
<dbReference type="Gene3D" id="3.30.200.20">
    <property type="entry name" value="Phosphorylase Kinase, domain 1"/>
    <property type="match status" value="1"/>
</dbReference>
<organism evidence="14 15">
    <name type="scientific">Phascolomyces articulosus</name>
    <dbReference type="NCBI Taxonomy" id="60185"/>
    <lineage>
        <taxon>Eukaryota</taxon>
        <taxon>Fungi</taxon>
        <taxon>Fungi incertae sedis</taxon>
        <taxon>Mucoromycota</taxon>
        <taxon>Mucoromycotina</taxon>
        <taxon>Mucoromycetes</taxon>
        <taxon>Mucorales</taxon>
        <taxon>Lichtheimiaceae</taxon>
        <taxon>Phascolomyces</taxon>
    </lineage>
</organism>
<reference evidence="14" key="1">
    <citation type="journal article" date="2022" name="IScience">
        <title>Evolution of zygomycete secretomes and the origins of terrestrial fungal ecologies.</title>
        <authorList>
            <person name="Chang Y."/>
            <person name="Wang Y."/>
            <person name="Mondo S."/>
            <person name="Ahrendt S."/>
            <person name="Andreopoulos W."/>
            <person name="Barry K."/>
            <person name="Beard J."/>
            <person name="Benny G.L."/>
            <person name="Blankenship S."/>
            <person name="Bonito G."/>
            <person name="Cuomo C."/>
            <person name="Desiro A."/>
            <person name="Gervers K.A."/>
            <person name="Hundley H."/>
            <person name="Kuo A."/>
            <person name="LaButti K."/>
            <person name="Lang B.F."/>
            <person name="Lipzen A."/>
            <person name="O'Donnell K."/>
            <person name="Pangilinan J."/>
            <person name="Reynolds N."/>
            <person name="Sandor L."/>
            <person name="Smith M.E."/>
            <person name="Tsang A."/>
            <person name="Grigoriev I.V."/>
            <person name="Stajich J.E."/>
            <person name="Spatafora J.W."/>
        </authorList>
    </citation>
    <scope>NUCLEOTIDE SEQUENCE</scope>
    <source>
        <strain evidence="14">RSA 2281</strain>
    </source>
</reference>
<evidence type="ECO:0000256" key="3">
    <source>
        <dbReference type="ARBA" id="ARBA00022527"/>
    </source>
</evidence>
<feature type="region of interest" description="Disordered" evidence="12">
    <location>
        <begin position="1"/>
        <end position="84"/>
    </location>
</feature>
<dbReference type="PROSITE" id="PS00108">
    <property type="entry name" value="PROTEIN_KINASE_ST"/>
    <property type="match status" value="1"/>
</dbReference>
<evidence type="ECO:0000256" key="9">
    <source>
        <dbReference type="ARBA" id="ARBA00048679"/>
    </source>
</evidence>
<comment type="similarity">
    <text evidence="1">Belongs to the protein kinase superfamily. STE Ser/Thr protein kinase family. STE20 subfamily.</text>
</comment>
<dbReference type="SUPFAM" id="SSF56112">
    <property type="entry name" value="Protein kinase-like (PK-like)"/>
    <property type="match status" value="1"/>
</dbReference>
<feature type="domain" description="Protein kinase" evidence="13">
    <location>
        <begin position="209"/>
        <end position="464"/>
    </location>
</feature>
<reference evidence="14" key="2">
    <citation type="submission" date="2023-02" db="EMBL/GenBank/DDBJ databases">
        <authorList>
            <consortium name="DOE Joint Genome Institute"/>
            <person name="Mondo S.J."/>
            <person name="Chang Y."/>
            <person name="Wang Y."/>
            <person name="Ahrendt S."/>
            <person name="Andreopoulos W."/>
            <person name="Barry K."/>
            <person name="Beard J."/>
            <person name="Benny G.L."/>
            <person name="Blankenship S."/>
            <person name="Bonito G."/>
            <person name="Cuomo C."/>
            <person name="Desiro A."/>
            <person name="Gervers K.A."/>
            <person name="Hundley H."/>
            <person name="Kuo A."/>
            <person name="LaButti K."/>
            <person name="Lang B.F."/>
            <person name="Lipzen A."/>
            <person name="O'Donnell K."/>
            <person name="Pangilinan J."/>
            <person name="Reynolds N."/>
            <person name="Sandor L."/>
            <person name="Smith M.W."/>
            <person name="Tsang A."/>
            <person name="Grigoriev I.V."/>
            <person name="Stajich J.E."/>
            <person name="Spatafora J.W."/>
        </authorList>
    </citation>
    <scope>NUCLEOTIDE SEQUENCE</scope>
    <source>
        <strain evidence="14">RSA 2281</strain>
    </source>
</reference>
<evidence type="ECO:0000256" key="6">
    <source>
        <dbReference type="ARBA" id="ARBA00022777"/>
    </source>
</evidence>
<dbReference type="GO" id="GO:0005737">
    <property type="term" value="C:cytoplasm"/>
    <property type="evidence" value="ECO:0007669"/>
    <property type="project" value="TreeGrafter"/>
</dbReference>
<dbReference type="PANTHER" id="PTHR48012:SF10">
    <property type="entry name" value="FI20177P1"/>
    <property type="match status" value="1"/>
</dbReference>
<keyword evidence="3 11" id="KW-0723">Serine/threonine-protein kinase</keyword>